<evidence type="ECO:0000313" key="1">
    <source>
        <dbReference type="EMBL" id="WPX97738.1"/>
    </source>
</evidence>
<dbReference type="Proteomes" id="UP001325140">
    <property type="component" value="Chromosome"/>
</dbReference>
<proteinExistence type="predicted"/>
<accession>A0ABZ0USR9</accession>
<name>A0ABZ0USR9_9RICK</name>
<dbReference type="EMBL" id="CP110343">
    <property type="protein sequence ID" value="WPX97738.1"/>
    <property type="molecule type" value="Genomic_DNA"/>
</dbReference>
<organism evidence="1 2">
    <name type="scientific">Candidatus Fokinia crypta</name>
    <dbReference type="NCBI Taxonomy" id="1920990"/>
    <lineage>
        <taxon>Bacteria</taxon>
        <taxon>Pseudomonadati</taxon>
        <taxon>Pseudomonadota</taxon>
        <taxon>Alphaproteobacteria</taxon>
        <taxon>Rickettsiales</taxon>
        <taxon>Candidatus Midichloriaceae</taxon>
        <taxon>Candidatus Fokinia</taxon>
    </lineage>
</organism>
<protein>
    <submittedName>
        <fullName evidence="1">Uncharacterized protein</fullName>
    </submittedName>
</protein>
<reference evidence="1" key="1">
    <citation type="submission" date="2022-10" db="EMBL/GenBank/DDBJ databases">
        <title>Host association and intracellularity evolved multiple times independently in the Rickettsiales.</title>
        <authorList>
            <person name="Castelli M."/>
            <person name="Nardi T."/>
            <person name="Gammuto L."/>
            <person name="Bellinzona G."/>
            <person name="Sabaneyeva E."/>
            <person name="Potekhin A."/>
            <person name="Serra V."/>
            <person name="Petroni G."/>
            <person name="Sassera D."/>
        </authorList>
    </citation>
    <scope>NUCLEOTIDE SEQUENCE [LARGE SCALE GENOMIC DNA]</scope>
    <source>
        <strain evidence="1">US_Bl 11III1</strain>
    </source>
</reference>
<sequence>MKKGLWLYLFFFSILCTTEAIALELGKGKKEEYFVSTAFTSEIVQKIGLEKCLEREVGDNVTSGNVKDITDGSVFVNGFTFGVGRMFNNMALTAYLSHSAKELPQNTLQLSDGMKITNNSIGISVVKYLSNMKVRPFFGVAVDIVSTEYVLSDIKSFDENWKLTDSKITKINDSWERLSGTQMVFHIRDTEGRETKCDTVCLAASSGNTCDGSNTPVSYVAFKNKATSLVSDNELRTASGMKLGFSVTGGLSFRVNNVMMEGFVAANLKPKLEFSERAMYVDSSMKDAITNNFMSYNGMRSAFADKYVYVQQNNVCTIPEPNKSCSGDANSMMGGVDAFNGATVDGEAQSSYVYTNVISYNRYNNLIRTYIPQEIANKLTYTLGIRALLLF</sequence>
<keyword evidence="2" id="KW-1185">Reference proteome</keyword>
<dbReference type="RefSeq" id="WP_323722389.1">
    <property type="nucleotide sequence ID" value="NZ_CP110343.1"/>
</dbReference>
<gene>
    <name evidence="1" type="ORF">Fokcrypt_00253</name>
</gene>
<evidence type="ECO:0000313" key="2">
    <source>
        <dbReference type="Proteomes" id="UP001325140"/>
    </source>
</evidence>